<feature type="transmembrane region" description="Helical" evidence="11">
    <location>
        <begin position="368"/>
        <end position="387"/>
    </location>
</feature>
<evidence type="ECO:0000256" key="3">
    <source>
        <dbReference type="ARBA" id="ARBA00022449"/>
    </source>
</evidence>
<accession>A0A5C5BCC7</accession>
<keyword evidence="2 11" id="KW-0813">Transport</keyword>
<reference evidence="12 13" key="1">
    <citation type="submission" date="2019-06" db="EMBL/GenBank/DDBJ databases">
        <title>Draft genome sequence of Miniimonas arenae KCTC 19750T isolated from sea sand.</title>
        <authorList>
            <person name="Park S.-J."/>
        </authorList>
    </citation>
    <scope>NUCLEOTIDE SEQUENCE [LARGE SCALE GENOMIC DNA]</scope>
    <source>
        <strain evidence="12 13">KCTC 19750</strain>
    </source>
</reference>
<protein>
    <recommendedName>
        <fullName evidence="11">Na(+)/H(+) antiporter NhaA</fullName>
    </recommendedName>
    <alternativeName>
        <fullName evidence="11">Sodium/proton antiporter NhaA</fullName>
    </alternativeName>
</protein>
<dbReference type="GO" id="GO:0015385">
    <property type="term" value="F:sodium:proton antiporter activity"/>
    <property type="evidence" value="ECO:0007669"/>
    <property type="project" value="UniProtKB-UniRule"/>
</dbReference>
<feature type="transmembrane region" description="Helical" evidence="11">
    <location>
        <begin position="102"/>
        <end position="126"/>
    </location>
</feature>
<evidence type="ECO:0000313" key="13">
    <source>
        <dbReference type="Proteomes" id="UP000313849"/>
    </source>
</evidence>
<comment type="similarity">
    <text evidence="11">Belongs to the NhaA Na(+)/H(+) (TC 2.A.33) antiporter family.</text>
</comment>
<keyword evidence="8 11" id="KW-0406">Ion transport</keyword>
<feature type="transmembrane region" description="Helical" evidence="11">
    <location>
        <begin position="324"/>
        <end position="348"/>
    </location>
</feature>
<dbReference type="GO" id="GO:0006885">
    <property type="term" value="P:regulation of pH"/>
    <property type="evidence" value="ECO:0007669"/>
    <property type="project" value="UniProtKB-UniRule"/>
</dbReference>
<dbReference type="InterPro" id="IPR023171">
    <property type="entry name" value="Na/H_antiporter_dom_sf"/>
</dbReference>
<dbReference type="OrthoDB" id="9808135at2"/>
<comment type="catalytic activity">
    <reaction evidence="11">
        <text>Na(+)(in) + 2 H(+)(out) = Na(+)(out) + 2 H(+)(in)</text>
        <dbReference type="Rhea" id="RHEA:29251"/>
        <dbReference type="ChEBI" id="CHEBI:15378"/>
        <dbReference type="ChEBI" id="CHEBI:29101"/>
    </reaction>
</comment>
<feature type="transmembrane region" description="Helical" evidence="11">
    <location>
        <begin position="32"/>
        <end position="50"/>
    </location>
</feature>
<evidence type="ECO:0000256" key="6">
    <source>
        <dbReference type="ARBA" id="ARBA00022989"/>
    </source>
</evidence>
<feature type="transmembrane region" description="Helical" evidence="11">
    <location>
        <begin position="193"/>
        <end position="210"/>
    </location>
</feature>
<dbReference type="AlphaFoldDB" id="A0A5C5BCC7"/>
<evidence type="ECO:0000256" key="11">
    <source>
        <dbReference type="HAMAP-Rule" id="MF_01844"/>
    </source>
</evidence>
<keyword evidence="6 11" id="KW-1133">Transmembrane helix</keyword>
<keyword evidence="7 11" id="KW-0915">Sodium</keyword>
<proteinExistence type="inferred from homology"/>
<name>A0A5C5BCC7_9MICO</name>
<gene>
    <name evidence="11 12" type="primary">nhaA</name>
    <name evidence="12" type="ORF">FH969_05145</name>
</gene>
<dbReference type="PANTHER" id="PTHR30341">
    <property type="entry name" value="SODIUM ION/PROTON ANTIPORTER NHAA-RELATED"/>
    <property type="match status" value="1"/>
</dbReference>
<dbReference type="Proteomes" id="UP000313849">
    <property type="component" value="Unassembled WGS sequence"/>
</dbReference>
<dbReference type="RefSeq" id="WP_139986366.1">
    <property type="nucleotide sequence ID" value="NZ_DAMDJA010000223.1"/>
</dbReference>
<evidence type="ECO:0000256" key="9">
    <source>
        <dbReference type="ARBA" id="ARBA00023136"/>
    </source>
</evidence>
<evidence type="ECO:0000256" key="10">
    <source>
        <dbReference type="ARBA" id="ARBA00023201"/>
    </source>
</evidence>
<feature type="transmembrane region" description="Helical" evidence="11">
    <location>
        <begin position="399"/>
        <end position="418"/>
    </location>
</feature>
<evidence type="ECO:0000256" key="5">
    <source>
        <dbReference type="ARBA" id="ARBA00022692"/>
    </source>
</evidence>
<evidence type="ECO:0000256" key="7">
    <source>
        <dbReference type="ARBA" id="ARBA00023053"/>
    </source>
</evidence>
<dbReference type="Gene3D" id="1.20.1530.10">
    <property type="entry name" value="Na+/H+ antiporter like domain"/>
    <property type="match status" value="1"/>
</dbReference>
<feature type="transmembrane region" description="Helical" evidence="11">
    <location>
        <begin position="294"/>
        <end position="312"/>
    </location>
</feature>
<dbReference type="PANTHER" id="PTHR30341:SF0">
    <property type="entry name" value="NA(+)_H(+) ANTIPORTER NHAA"/>
    <property type="match status" value="1"/>
</dbReference>
<keyword evidence="3 11" id="KW-0050">Antiport</keyword>
<organism evidence="12 13">
    <name type="scientific">Miniimonas arenae</name>
    <dbReference type="NCBI Taxonomy" id="676201"/>
    <lineage>
        <taxon>Bacteria</taxon>
        <taxon>Bacillati</taxon>
        <taxon>Actinomycetota</taxon>
        <taxon>Actinomycetes</taxon>
        <taxon>Micrococcales</taxon>
        <taxon>Beutenbergiaceae</taxon>
        <taxon>Miniimonas</taxon>
    </lineage>
</organism>
<comment type="function">
    <text evidence="11">Na(+)/H(+) antiporter that extrudes sodium in exchange for external protons.</text>
</comment>
<dbReference type="EMBL" id="VENP01000013">
    <property type="protein sequence ID" value="TNU75936.1"/>
    <property type="molecule type" value="Genomic_DNA"/>
</dbReference>
<feature type="transmembrane region" description="Helical" evidence="11">
    <location>
        <begin position="138"/>
        <end position="157"/>
    </location>
</feature>
<evidence type="ECO:0000313" key="12">
    <source>
        <dbReference type="EMBL" id="TNU75936.1"/>
    </source>
</evidence>
<keyword evidence="10 11" id="KW-0739">Sodium transport</keyword>
<keyword evidence="9 11" id="KW-0472">Membrane</keyword>
<feature type="transmembrane region" description="Helical" evidence="11">
    <location>
        <begin position="240"/>
        <end position="257"/>
    </location>
</feature>
<dbReference type="NCBIfam" id="TIGR00773">
    <property type="entry name" value="NhaA"/>
    <property type="match status" value="1"/>
</dbReference>
<keyword evidence="13" id="KW-1185">Reference proteome</keyword>
<comment type="caution">
    <text evidence="12">The sequence shown here is derived from an EMBL/GenBank/DDBJ whole genome shotgun (WGS) entry which is preliminary data.</text>
</comment>
<keyword evidence="4 11" id="KW-1003">Cell membrane</keyword>
<keyword evidence="5 11" id="KW-0812">Transmembrane</keyword>
<comment type="subcellular location">
    <subcellularLocation>
        <location evidence="1">Cell inner membrane</location>
        <topology evidence="1">Multi-pass membrane protein</topology>
    </subcellularLocation>
    <subcellularLocation>
        <location evidence="11">Cell membrane</location>
        <topology evidence="11">Multi-pass membrane protein</topology>
    </subcellularLocation>
</comment>
<feature type="transmembrane region" description="Helical" evidence="11">
    <location>
        <begin position="70"/>
        <end position="90"/>
    </location>
</feature>
<dbReference type="HAMAP" id="MF_01844">
    <property type="entry name" value="NhaA"/>
    <property type="match status" value="1"/>
</dbReference>
<evidence type="ECO:0000256" key="4">
    <source>
        <dbReference type="ARBA" id="ARBA00022475"/>
    </source>
</evidence>
<dbReference type="Pfam" id="PF06965">
    <property type="entry name" value="Na_H_antiport_1"/>
    <property type="match status" value="1"/>
</dbReference>
<dbReference type="InterPro" id="IPR004670">
    <property type="entry name" value="NhaA"/>
</dbReference>
<dbReference type="GO" id="GO:0005886">
    <property type="term" value="C:plasma membrane"/>
    <property type="evidence" value="ECO:0007669"/>
    <property type="project" value="UniProtKB-SubCell"/>
</dbReference>
<evidence type="ECO:0000256" key="8">
    <source>
        <dbReference type="ARBA" id="ARBA00023065"/>
    </source>
</evidence>
<feature type="transmembrane region" description="Helical" evidence="11">
    <location>
        <begin position="217"/>
        <end position="234"/>
    </location>
</feature>
<sequence length="427" mass="44103">MTVPRTPLFSRLTPGAERNLADTLRGERTGGVLLIIGAVLGLVLANGPTSDAFERLSHHHLAVGPVDLSVAHWASDGLLAVFFFVVGLELTREIQVGELRHARTAVVPMVGALGGMLAPAAIYVAINAAAAGGDVSGWAVPTATDIAFAIAVLGLVARSLPTAVRAFLLTLAVVDDLLAILVIAVFYSDGLRFGWLGMAALAVAAFALVVRTRLADGRWLAVVAVPLGLLAWYATLEAGVHATIAGVALGLVVPAVARRSSRPRPEASAPSAPERTDDGRDSLAERLEHGWRPVSAGVAVPVFALFTAGVVIDPSLFGSTLVDPVAWGIFLGLVLGKPLGITGATWLLCRFTRATLAPGVRWREIGAVATLGGIGFTVSLLIGSLAFEGTHRAEEVVLVVLLASVVAAAIGAVALRLVRTGRGTSAQ</sequence>
<feature type="transmembrane region" description="Helical" evidence="11">
    <location>
        <begin position="166"/>
        <end position="187"/>
    </location>
</feature>
<evidence type="ECO:0000256" key="2">
    <source>
        <dbReference type="ARBA" id="ARBA00022448"/>
    </source>
</evidence>
<evidence type="ECO:0000256" key="1">
    <source>
        <dbReference type="ARBA" id="ARBA00004429"/>
    </source>
</evidence>